<dbReference type="AlphaFoldDB" id="A0A4R3KZK2"/>
<keyword evidence="1" id="KW-0472">Membrane</keyword>
<gene>
    <name evidence="3" type="ORF">EDC25_1443</name>
</gene>
<keyword evidence="1" id="KW-0812">Transmembrane</keyword>
<feature type="domain" description="DUF218" evidence="2">
    <location>
        <begin position="61"/>
        <end position="183"/>
    </location>
</feature>
<dbReference type="InterPro" id="IPR014729">
    <property type="entry name" value="Rossmann-like_a/b/a_fold"/>
</dbReference>
<accession>A0A4R3KZK2</accession>
<proteinExistence type="predicted"/>
<dbReference type="Gene3D" id="3.40.50.620">
    <property type="entry name" value="HUPs"/>
    <property type="match status" value="1"/>
</dbReference>
<organism evidence="3 4">
    <name type="scientific">Pseudofulvimonas gallinarii</name>
    <dbReference type="NCBI Taxonomy" id="634155"/>
    <lineage>
        <taxon>Bacteria</taxon>
        <taxon>Pseudomonadati</taxon>
        <taxon>Pseudomonadota</taxon>
        <taxon>Gammaproteobacteria</taxon>
        <taxon>Lysobacterales</taxon>
        <taxon>Rhodanobacteraceae</taxon>
        <taxon>Pseudofulvimonas</taxon>
    </lineage>
</organism>
<dbReference type="PANTHER" id="PTHR30336:SF20">
    <property type="entry name" value="DUF218 DOMAIN-CONTAINING PROTEIN"/>
    <property type="match status" value="1"/>
</dbReference>
<dbReference type="Pfam" id="PF02698">
    <property type="entry name" value="DUF218"/>
    <property type="match status" value="1"/>
</dbReference>
<evidence type="ECO:0000256" key="1">
    <source>
        <dbReference type="SAM" id="Phobius"/>
    </source>
</evidence>
<dbReference type="InterPro" id="IPR051599">
    <property type="entry name" value="Cell_Envelope_Assoc"/>
</dbReference>
<dbReference type="InterPro" id="IPR003848">
    <property type="entry name" value="DUF218"/>
</dbReference>
<dbReference type="PANTHER" id="PTHR30336">
    <property type="entry name" value="INNER MEMBRANE PROTEIN, PROBABLE PERMEASE"/>
    <property type="match status" value="1"/>
</dbReference>
<keyword evidence="1" id="KW-1133">Transmembrane helix</keyword>
<sequence length="227" mass="25455">MSGNPRWRNGSPWRDPDILHVLVVGAPATLLSAGLVYLWFLRRTWSVARGAGRDPGDARSVIVFGKQLRDGRPDAEFRCRLRHALRLLRAHPQLPLLLTGGHSDGPEHPSEAEAARRWLLRRMPEAAPRLHIEQRSRDTVDNLREVRALLPPGPVALLSNRYHLARCQALARSLDIDARVCAAEPALRLSAATCNRLVLEAGYHTLFVVGSAWARLIGHRRMLSRVR</sequence>
<dbReference type="EMBL" id="SMAF01000044">
    <property type="protein sequence ID" value="TCS91864.1"/>
    <property type="molecule type" value="Genomic_DNA"/>
</dbReference>
<dbReference type="RefSeq" id="WP_164483870.1">
    <property type="nucleotide sequence ID" value="NZ_JBHLWF010000065.1"/>
</dbReference>
<evidence type="ECO:0000313" key="4">
    <source>
        <dbReference type="Proteomes" id="UP000294599"/>
    </source>
</evidence>
<comment type="caution">
    <text evidence="3">The sequence shown here is derived from an EMBL/GenBank/DDBJ whole genome shotgun (WGS) entry which is preliminary data.</text>
</comment>
<feature type="transmembrane region" description="Helical" evidence="1">
    <location>
        <begin position="20"/>
        <end position="40"/>
    </location>
</feature>
<dbReference type="CDD" id="cd06259">
    <property type="entry name" value="YdcF-like"/>
    <property type="match status" value="1"/>
</dbReference>
<dbReference type="Proteomes" id="UP000294599">
    <property type="component" value="Unassembled WGS sequence"/>
</dbReference>
<evidence type="ECO:0000313" key="3">
    <source>
        <dbReference type="EMBL" id="TCS91864.1"/>
    </source>
</evidence>
<reference evidence="3 4" key="1">
    <citation type="submission" date="2019-03" db="EMBL/GenBank/DDBJ databases">
        <title>Genomic Encyclopedia of Type Strains, Phase IV (KMG-IV): sequencing the most valuable type-strain genomes for metagenomic binning, comparative biology and taxonomic classification.</title>
        <authorList>
            <person name="Goeker M."/>
        </authorList>
    </citation>
    <scope>NUCLEOTIDE SEQUENCE [LARGE SCALE GENOMIC DNA]</scope>
    <source>
        <strain evidence="3 4">DSM 21944</strain>
    </source>
</reference>
<dbReference type="GO" id="GO:0005886">
    <property type="term" value="C:plasma membrane"/>
    <property type="evidence" value="ECO:0007669"/>
    <property type="project" value="TreeGrafter"/>
</dbReference>
<name>A0A4R3KZK2_9GAMM</name>
<evidence type="ECO:0000259" key="2">
    <source>
        <dbReference type="Pfam" id="PF02698"/>
    </source>
</evidence>
<keyword evidence="4" id="KW-1185">Reference proteome</keyword>
<protein>
    <submittedName>
        <fullName evidence="3">DUF218 domain-containing protein</fullName>
    </submittedName>
</protein>